<dbReference type="PRINTS" id="PR00081">
    <property type="entry name" value="GDHRDH"/>
</dbReference>
<comment type="similarity">
    <text evidence="1">Belongs to the short-chain dehydrogenases/reductases (SDR) family.</text>
</comment>
<dbReference type="Pfam" id="PF13561">
    <property type="entry name" value="adh_short_C2"/>
    <property type="match status" value="1"/>
</dbReference>
<dbReference type="Proteomes" id="UP000318138">
    <property type="component" value="Chromosome"/>
</dbReference>
<proteinExistence type="inferred from homology"/>
<dbReference type="SUPFAM" id="SSF51735">
    <property type="entry name" value="NAD(P)-binding Rossmann-fold domains"/>
    <property type="match status" value="1"/>
</dbReference>
<dbReference type="RefSeq" id="WP_176008650.1">
    <property type="nucleotide sequence ID" value="NZ_CP041372.2"/>
</dbReference>
<dbReference type="PRINTS" id="PR00080">
    <property type="entry name" value="SDRFAMILY"/>
</dbReference>
<dbReference type="InterPro" id="IPR036291">
    <property type="entry name" value="NAD(P)-bd_dom_sf"/>
</dbReference>
<dbReference type="KEGG" id="psua:FLK61_28115"/>
<dbReference type="InterPro" id="IPR050259">
    <property type="entry name" value="SDR"/>
</dbReference>
<keyword evidence="2 3" id="KW-0560">Oxidoreductase</keyword>
<dbReference type="EC" id="1.1.1.47" evidence="3"/>
<sequence length="252" mass="26447">MDLQLKGKRVLVTGGSKGIGKGIAAAFLREGASVAIVARGEEALATAGEELPEVHTISADLMSASDREGVYEKACELLGGVDILVNNAGGSNGSTTMDTSMTDFEDAMQLNYFSAVHMSKLCIPAMQKAGSGSIINISSVFGRESGGKPTYNSAKAAMISMTKSLADEVIKDGIRVNGVAPGSILHPTGNWQKRIEQDPEKMEQFVQDQIPAGRFGTVEEVSNVVVFLASEKASWVVGATLNVDGGQSKSNF</sequence>
<dbReference type="Gene3D" id="3.40.50.720">
    <property type="entry name" value="NAD(P)-binding Rossmann-like Domain"/>
    <property type="match status" value="1"/>
</dbReference>
<dbReference type="PANTHER" id="PTHR42879:SF6">
    <property type="entry name" value="NADPH-DEPENDENT REDUCTASE BACG"/>
    <property type="match status" value="1"/>
</dbReference>
<reference evidence="4" key="1">
    <citation type="submission" date="2019-07" db="EMBL/GenBank/DDBJ databases">
        <title>Bacillus alkalisoli sp. nov. isolated from saline soil.</title>
        <authorList>
            <person name="Sun J.-Q."/>
            <person name="Xu L."/>
        </authorList>
    </citation>
    <scope>NUCLEOTIDE SEQUENCE [LARGE SCALE GENOMIC DNA]</scope>
    <source>
        <strain evidence="4">M4U3P1</strain>
    </source>
</reference>
<organism evidence="3 4">
    <name type="scientific">Paenalkalicoccus suaedae</name>
    <dbReference type="NCBI Taxonomy" id="2592382"/>
    <lineage>
        <taxon>Bacteria</taxon>
        <taxon>Bacillati</taxon>
        <taxon>Bacillota</taxon>
        <taxon>Bacilli</taxon>
        <taxon>Bacillales</taxon>
        <taxon>Bacillaceae</taxon>
        <taxon>Paenalkalicoccus</taxon>
    </lineage>
</organism>
<evidence type="ECO:0000313" key="3">
    <source>
        <dbReference type="EMBL" id="QKS70614.1"/>
    </source>
</evidence>
<accession>A0A859FDG2</accession>
<dbReference type="InterPro" id="IPR002347">
    <property type="entry name" value="SDR_fam"/>
</dbReference>
<protein>
    <submittedName>
        <fullName evidence="3">Glucose 1-dehydrogenase</fullName>
        <ecNumber evidence="3">1.1.1.47</ecNumber>
    </submittedName>
</protein>
<evidence type="ECO:0000313" key="4">
    <source>
        <dbReference type="Proteomes" id="UP000318138"/>
    </source>
</evidence>
<dbReference type="GO" id="GO:0047936">
    <property type="term" value="F:glucose 1-dehydrogenase [NAD(P)+] activity"/>
    <property type="evidence" value="ECO:0007669"/>
    <property type="project" value="UniProtKB-EC"/>
</dbReference>
<dbReference type="PANTHER" id="PTHR42879">
    <property type="entry name" value="3-OXOACYL-(ACYL-CARRIER-PROTEIN) REDUCTASE"/>
    <property type="match status" value="1"/>
</dbReference>
<evidence type="ECO:0000256" key="1">
    <source>
        <dbReference type="ARBA" id="ARBA00006484"/>
    </source>
</evidence>
<dbReference type="EMBL" id="CP041372">
    <property type="protein sequence ID" value="QKS70614.1"/>
    <property type="molecule type" value="Genomic_DNA"/>
</dbReference>
<gene>
    <name evidence="3" type="ORF">FLK61_28115</name>
</gene>
<dbReference type="InterPro" id="IPR020904">
    <property type="entry name" value="Sc_DH/Rdtase_CS"/>
</dbReference>
<dbReference type="PROSITE" id="PS00061">
    <property type="entry name" value="ADH_SHORT"/>
    <property type="match status" value="1"/>
</dbReference>
<dbReference type="NCBIfam" id="NF005559">
    <property type="entry name" value="PRK07231.1"/>
    <property type="match status" value="1"/>
</dbReference>
<keyword evidence="4" id="KW-1185">Reference proteome</keyword>
<name>A0A859FDG2_9BACI</name>
<dbReference type="AlphaFoldDB" id="A0A859FDG2"/>
<evidence type="ECO:0000256" key="2">
    <source>
        <dbReference type="ARBA" id="ARBA00023002"/>
    </source>
</evidence>
<dbReference type="FunFam" id="3.40.50.720:FF:000084">
    <property type="entry name" value="Short-chain dehydrogenase reductase"/>
    <property type="match status" value="1"/>
</dbReference>
<dbReference type="GO" id="GO:0008206">
    <property type="term" value="P:bile acid metabolic process"/>
    <property type="evidence" value="ECO:0007669"/>
    <property type="project" value="UniProtKB-ARBA"/>
</dbReference>